<dbReference type="GeneID" id="45656448"/>
<evidence type="ECO:0000313" key="2">
    <source>
        <dbReference type="Proteomes" id="UP000183223"/>
    </source>
</evidence>
<sequence length="140" mass="16177">MNIISDFKVIDTLGDYDKERNPQGLSVFELLPTGITWVYAGKRQEIYDDNKLIPLILKDSIGIALIVAPFNKSKNQAYILNPDNSLKWNIKEILNTRDVIFSDVYYINNELYFFIHINGIDFRFSFDIESGSLGELIQSY</sequence>
<evidence type="ECO:0000313" key="1">
    <source>
        <dbReference type="EMBL" id="SCZ68430.1"/>
    </source>
</evidence>
<dbReference type="OrthoDB" id="9553841at2"/>
<dbReference type="RefSeq" id="WP_049583500.1">
    <property type="nucleotide sequence ID" value="NZ_CAWQXX010000058.1"/>
</dbReference>
<dbReference type="Proteomes" id="UP000183223">
    <property type="component" value="Unassembled WGS sequence"/>
</dbReference>
<keyword evidence="2" id="KW-1185">Reference proteome</keyword>
<protein>
    <submittedName>
        <fullName evidence="1">Uncharacterized protein</fullName>
    </submittedName>
</protein>
<accession>A0A1G5R3P5</accession>
<dbReference type="EMBL" id="FMWJ01000014">
    <property type="protein sequence ID" value="SCZ68430.1"/>
    <property type="molecule type" value="Genomic_DNA"/>
</dbReference>
<name>A0A1G5R3P5_PHOLU</name>
<dbReference type="AlphaFoldDB" id="A0A1G5R3P5"/>
<organism evidence="1 2">
    <name type="scientific">Photorhabdus luminescens</name>
    <name type="common">Xenorhabdus luminescens</name>
    <dbReference type="NCBI Taxonomy" id="29488"/>
    <lineage>
        <taxon>Bacteria</taxon>
        <taxon>Pseudomonadati</taxon>
        <taxon>Pseudomonadota</taxon>
        <taxon>Gammaproteobacteria</taxon>
        <taxon>Enterobacterales</taxon>
        <taxon>Morganellaceae</taxon>
        <taxon>Photorhabdus</taxon>
    </lineage>
</organism>
<gene>
    <name evidence="1" type="ORF">SAMN02982990_02924</name>
</gene>
<reference evidence="2" key="1">
    <citation type="submission" date="2016-10" db="EMBL/GenBank/DDBJ databases">
        <authorList>
            <person name="Varghese N."/>
            <person name="Submissions S."/>
        </authorList>
    </citation>
    <scope>NUCLEOTIDE SEQUENCE [LARGE SCALE GENOMIC DNA]</scope>
    <source>
        <strain evidence="2">ATCC 29999</strain>
    </source>
</reference>
<proteinExistence type="predicted"/>